<comment type="similarity">
    <text evidence="2">Belongs to the bHLH protein family.</text>
</comment>
<feature type="compositionally biased region" description="Basic and acidic residues" evidence="7">
    <location>
        <begin position="110"/>
        <end position="124"/>
    </location>
</feature>
<feature type="region of interest" description="Disordered" evidence="7">
    <location>
        <begin position="285"/>
        <end position="316"/>
    </location>
</feature>
<evidence type="ECO:0000256" key="7">
    <source>
        <dbReference type="SAM" id="MobiDB-lite"/>
    </source>
</evidence>
<evidence type="ECO:0000256" key="4">
    <source>
        <dbReference type="ARBA" id="ARBA00023125"/>
    </source>
</evidence>
<organism evidence="9 10">
    <name type="scientific">Zostera marina</name>
    <name type="common">Eelgrass</name>
    <dbReference type="NCBI Taxonomy" id="29655"/>
    <lineage>
        <taxon>Eukaryota</taxon>
        <taxon>Viridiplantae</taxon>
        <taxon>Streptophyta</taxon>
        <taxon>Embryophyta</taxon>
        <taxon>Tracheophyta</taxon>
        <taxon>Spermatophyta</taxon>
        <taxon>Magnoliopsida</taxon>
        <taxon>Liliopsida</taxon>
        <taxon>Zosteraceae</taxon>
        <taxon>Zostera</taxon>
    </lineage>
</organism>
<accession>A0A0K9PRV3</accession>
<evidence type="ECO:0000259" key="8">
    <source>
        <dbReference type="PROSITE" id="PS50888"/>
    </source>
</evidence>
<reference evidence="10" key="1">
    <citation type="journal article" date="2016" name="Nature">
        <title>The genome of the seagrass Zostera marina reveals angiosperm adaptation to the sea.</title>
        <authorList>
            <person name="Olsen J.L."/>
            <person name="Rouze P."/>
            <person name="Verhelst B."/>
            <person name="Lin Y.-C."/>
            <person name="Bayer T."/>
            <person name="Collen J."/>
            <person name="Dattolo E."/>
            <person name="De Paoli E."/>
            <person name="Dittami S."/>
            <person name="Maumus F."/>
            <person name="Michel G."/>
            <person name="Kersting A."/>
            <person name="Lauritano C."/>
            <person name="Lohaus R."/>
            <person name="Toepel M."/>
            <person name="Tonon T."/>
            <person name="Vanneste K."/>
            <person name="Amirebrahimi M."/>
            <person name="Brakel J."/>
            <person name="Bostroem C."/>
            <person name="Chovatia M."/>
            <person name="Grimwood J."/>
            <person name="Jenkins J.W."/>
            <person name="Jueterbock A."/>
            <person name="Mraz A."/>
            <person name="Stam W.T."/>
            <person name="Tice H."/>
            <person name="Bornberg-Bauer E."/>
            <person name="Green P.J."/>
            <person name="Pearson G.A."/>
            <person name="Procaccini G."/>
            <person name="Duarte C.M."/>
            <person name="Schmutz J."/>
            <person name="Reusch T.B.H."/>
            <person name="Van de Peer Y."/>
        </authorList>
    </citation>
    <scope>NUCLEOTIDE SEQUENCE [LARGE SCALE GENOMIC DNA]</scope>
    <source>
        <strain evidence="10">cv. Finnish</strain>
    </source>
</reference>
<dbReference type="PROSITE" id="PS50888">
    <property type="entry name" value="BHLH"/>
    <property type="match status" value="1"/>
</dbReference>
<gene>
    <name evidence="9" type="ORF">ZOSMA_18G00700</name>
</gene>
<dbReference type="Pfam" id="PF00010">
    <property type="entry name" value="HLH"/>
    <property type="match status" value="1"/>
</dbReference>
<feature type="region of interest" description="Disordered" evidence="7">
    <location>
        <begin position="66"/>
        <end position="124"/>
    </location>
</feature>
<dbReference type="CDD" id="cd11445">
    <property type="entry name" value="bHLH_AtPIF_like"/>
    <property type="match status" value="1"/>
</dbReference>
<dbReference type="AlphaFoldDB" id="A0A0K9PRV3"/>
<protein>
    <recommendedName>
        <fullName evidence="8">BHLH domain-containing protein</fullName>
    </recommendedName>
</protein>
<dbReference type="InterPro" id="IPR036638">
    <property type="entry name" value="HLH_DNA-bd_sf"/>
</dbReference>
<dbReference type="PANTHER" id="PTHR45855:SF6">
    <property type="entry name" value="TRANSCRIPTION FACTOR ALC"/>
    <property type="match status" value="1"/>
</dbReference>
<evidence type="ECO:0000256" key="6">
    <source>
        <dbReference type="ARBA" id="ARBA00023242"/>
    </source>
</evidence>
<evidence type="ECO:0000256" key="5">
    <source>
        <dbReference type="ARBA" id="ARBA00023163"/>
    </source>
</evidence>
<dbReference type="Gene3D" id="4.10.280.10">
    <property type="entry name" value="Helix-loop-helix DNA-binding domain"/>
    <property type="match status" value="1"/>
</dbReference>
<dbReference type="Proteomes" id="UP000036987">
    <property type="component" value="Unassembled WGS sequence"/>
</dbReference>
<keyword evidence="4" id="KW-0238">DNA-binding</keyword>
<name>A0A0K9PRV3_ZOSMR</name>
<evidence type="ECO:0000256" key="3">
    <source>
        <dbReference type="ARBA" id="ARBA00023015"/>
    </source>
</evidence>
<dbReference type="InterPro" id="IPR047265">
    <property type="entry name" value="PIF1-like_bHLH"/>
</dbReference>
<comment type="subcellular location">
    <subcellularLocation>
        <location evidence="1">Nucleus</location>
    </subcellularLocation>
</comment>
<evidence type="ECO:0000313" key="10">
    <source>
        <dbReference type="Proteomes" id="UP000036987"/>
    </source>
</evidence>
<dbReference type="SUPFAM" id="SSF47459">
    <property type="entry name" value="HLH, helix-loop-helix DNA-binding domain"/>
    <property type="match status" value="1"/>
</dbReference>
<keyword evidence="10" id="KW-1185">Reference proteome</keyword>
<keyword evidence="6" id="KW-0539">Nucleus</keyword>
<evidence type="ECO:0000256" key="2">
    <source>
        <dbReference type="ARBA" id="ARBA00005510"/>
    </source>
</evidence>
<dbReference type="EMBL" id="LFYR01000692">
    <property type="protein sequence ID" value="KMZ70975.1"/>
    <property type="molecule type" value="Genomic_DNA"/>
</dbReference>
<dbReference type="InterPro" id="IPR011598">
    <property type="entry name" value="bHLH_dom"/>
</dbReference>
<evidence type="ECO:0000313" key="9">
    <source>
        <dbReference type="EMBL" id="KMZ70975.1"/>
    </source>
</evidence>
<dbReference type="SMART" id="SM00353">
    <property type="entry name" value="HLH"/>
    <property type="match status" value="1"/>
</dbReference>
<dbReference type="GO" id="GO:0005634">
    <property type="term" value="C:nucleus"/>
    <property type="evidence" value="ECO:0000318"/>
    <property type="project" value="GO_Central"/>
</dbReference>
<evidence type="ECO:0000256" key="1">
    <source>
        <dbReference type="ARBA" id="ARBA00004123"/>
    </source>
</evidence>
<dbReference type="PANTHER" id="PTHR45855">
    <property type="entry name" value="TRANSCRIPTION FACTOR PIF1-RELATED"/>
    <property type="match status" value="1"/>
</dbReference>
<proteinExistence type="inferred from homology"/>
<keyword evidence="5" id="KW-0804">Transcription</keyword>
<dbReference type="GO" id="GO:0046983">
    <property type="term" value="F:protein dimerization activity"/>
    <property type="evidence" value="ECO:0007669"/>
    <property type="project" value="InterPro"/>
</dbReference>
<dbReference type="InterPro" id="IPR031066">
    <property type="entry name" value="bHLH_ALC-like_plant"/>
</dbReference>
<dbReference type="FunFam" id="4.10.280.10:FF:000004">
    <property type="entry name" value="Basic helix-loop-helix transcription factor"/>
    <property type="match status" value="1"/>
</dbReference>
<dbReference type="GO" id="GO:0003677">
    <property type="term" value="F:DNA binding"/>
    <property type="evidence" value="ECO:0007669"/>
    <property type="project" value="UniProtKB-KW"/>
</dbReference>
<dbReference type="OrthoDB" id="690068at2759"/>
<keyword evidence="3" id="KW-0805">Transcription regulation</keyword>
<comment type="caution">
    <text evidence="9">The sequence shown here is derived from an EMBL/GenBank/DDBJ whole genome shotgun (WGS) entry which is preliminary data.</text>
</comment>
<sequence length="316" mass="34323">MDENISRTSSNQNQNQISSFVLDHLFSSSTCAASSSTTSPHFTGGSALYLPPISVPVMSHEFDPSSLALHHGSRGKIPEAVDHDSESEEGVDEPANQSGGSRSSGSKRSRAADVHNLSEKRRRSRINEKMKALQSLIPNSNKTDKASMLDEAIEYLKQLQIQVQMLSMRNGMSLSPAFLPGDHSAIQPSEMRMGYDVVNLSMAGGVLPPITQDSLTQHQQHPIHLPNQCPPSVCSIVPPKDAPILTYNSEPSLIHQPQSNPQHPPFNLSAAAGDVYMKGIGLQPGLGSSHAARQATISNPESNHDQRQTMMREYTM</sequence>
<feature type="domain" description="BHLH" evidence="8">
    <location>
        <begin position="110"/>
        <end position="159"/>
    </location>
</feature>